<comment type="caution">
    <text evidence="1">The sequence shown here is derived from an EMBL/GenBank/DDBJ whole genome shotgun (WGS) entry which is preliminary data.</text>
</comment>
<organism evidence="1 2">
    <name type="scientific">Caerostris darwini</name>
    <dbReference type="NCBI Taxonomy" id="1538125"/>
    <lineage>
        <taxon>Eukaryota</taxon>
        <taxon>Metazoa</taxon>
        <taxon>Ecdysozoa</taxon>
        <taxon>Arthropoda</taxon>
        <taxon>Chelicerata</taxon>
        <taxon>Arachnida</taxon>
        <taxon>Araneae</taxon>
        <taxon>Araneomorphae</taxon>
        <taxon>Entelegynae</taxon>
        <taxon>Araneoidea</taxon>
        <taxon>Araneidae</taxon>
        <taxon>Caerostris</taxon>
    </lineage>
</organism>
<evidence type="ECO:0000313" key="1">
    <source>
        <dbReference type="EMBL" id="GIX74414.1"/>
    </source>
</evidence>
<keyword evidence="2" id="KW-1185">Reference proteome</keyword>
<dbReference type="EMBL" id="BPLQ01000746">
    <property type="protein sequence ID" value="GIX74414.1"/>
    <property type="molecule type" value="Genomic_DNA"/>
</dbReference>
<reference evidence="1 2" key="1">
    <citation type="submission" date="2021-06" db="EMBL/GenBank/DDBJ databases">
        <title>Caerostris darwini draft genome.</title>
        <authorList>
            <person name="Kono N."/>
            <person name="Arakawa K."/>
        </authorList>
    </citation>
    <scope>NUCLEOTIDE SEQUENCE [LARGE SCALE GENOMIC DNA]</scope>
</reference>
<name>A0AAV4MU43_9ARAC</name>
<dbReference type="AlphaFoldDB" id="A0AAV4MU43"/>
<dbReference type="Proteomes" id="UP001054837">
    <property type="component" value="Unassembled WGS sequence"/>
</dbReference>
<gene>
    <name evidence="1" type="ORF">CDAR_235171</name>
</gene>
<accession>A0AAV4MU43</accession>
<evidence type="ECO:0000313" key="2">
    <source>
        <dbReference type="Proteomes" id="UP001054837"/>
    </source>
</evidence>
<proteinExistence type="predicted"/>
<protein>
    <submittedName>
        <fullName evidence="1">Uncharacterized protein</fullName>
    </submittedName>
</protein>
<sequence length="97" mass="10706">MCRNFPKRLGSCLPEGKEEREGGGGGREVEFGTFELGVAPQTVMAALTVALLLKLESSFSDLPACRKLSSARFFEKRVSLERFFLKSSAGFPPDRFD</sequence>